<sequence>MAVHDSDKAAGRRTTVYRLTGVDDFRKAVRAKYLDHEHFAVEDVMVGGRPALLVSGAMTRDSAGWCAAVSALTGRDVAIAGATPAGLILLRPSPATAPDDAVAYALTYGMGFQLLDPGRLDNLFGQRIAIRTAEPDQLRSLTVTTMDERSRTSRASIPQGDGLLGFGIGDIGEAVSRIVAVANLPRLARADGKLTQVRGADALNLPIGLTAADVLADLDVLESVLAGPPPEHLKILEQLTAVKNPELKKTLDARLSAVLDGDNGTIGLAWPHERVDENSTPDAWLPRNLWPRRENYLRRGQPEWGEIEKALQNYPVGARLDRLDRASIQVFRDPEGEDAISQAIPLRRWIAFQCEVDGRTYASYDGNWYQIHHDYAENINSRAVTGPPSSGRGFWFMTRCFQSSMSWGMRRR</sequence>
<dbReference type="Proteomes" id="UP001499938">
    <property type="component" value="Unassembled WGS sequence"/>
</dbReference>
<evidence type="ECO:0000313" key="1">
    <source>
        <dbReference type="EMBL" id="GAA1808148.1"/>
    </source>
</evidence>
<comment type="caution">
    <text evidence="1">The sequence shown here is derived from an EMBL/GenBank/DDBJ whole genome shotgun (WGS) entry which is preliminary data.</text>
</comment>
<dbReference type="InterPro" id="IPR026487">
    <property type="entry name" value="CHP04141"/>
</dbReference>
<accession>A0ABN2M3C7</accession>
<reference evidence="1 2" key="1">
    <citation type="journal article" date="2019" name="Int. J. Syst. Evol. Microbiol.">
        <title>The Global Catalogue of Microorganisms (GCM) 10K type strain sequencing project: providing services to taxonomists for standard genome sequencing and annotation.</title>
        <authorList>
            <consortium name="The Broad Institute Genomics Platform"/>
            <consortium name="The Broad Institute Genome Sequencing Center for Infectious Disease"/>
            <person name="Wu L."/>
            <person name="Ma J."/>
        </authorList>
    </citation>
    <scope>NUCLEOTIDE SEQUENCE [LARGE SCALE GENOMIC DNA]</scope>
    <source>
        <strain evidence="1 2">JCM 15592</strain>
    </source>
</reference>
<dbReference type="RefSeq" id="WP_344088508.1">
    <property type="nucleotide sequence ID" value="NZ_BAAAPO010000058.1"/>
</dbReference>
<gene>
    <name evidence="1" type="ORF">GCM10009811_34350</name>
</gene>
<name>A0ABN2M3C7_9MICO</name>
<proteinExistence type="predicted"/>
<dbReference type="EMBL" id="BAAAPO010000058">
    <property type="protein sequence ID" value="GAA1808148.1"/>
    <property type="molecule type" value="Genomic_DNA"/>
</dbReference>
<keyword evidence="2" id="KW-1185">Reference proteome</keyword>
<organism evidence="1 2">
    <name type="scientific">Nostocoides veronense</name>
    <dbReference type="NCBI Taxonomy" id="330836"/>
    <lineage>
        <taxon>Bacteria</taxon>
        <taxon>Bacillati</taxon>
        <taxon>Actinomycetota</taxon>
        <taxon>Actinomycetes</taxon>
        <taxon>Micrococcales</taxon>
        <taxon>Intrasporangiaceae</taxon>
        <taxon>Nostocoides</taxon>
    </lineage>
</organism>
<protein>
    <submittedName>
        <fullName evidence="1">Uncharacterized protein</fullName>
    </submittedName>
</protein>
<evidence type="ECO:0000313" key="2">
    <source>
        <dbReference type="Proteomes" id="UP001499938"/>
    </source>
</evidence>
<dbReference type="NCBIfam" id="TIGR04141">
    <property type="entry name" value="TIGR04141 family sporadically distributed protein"/>
    <property type="match status" value="1"/>
</dbReference>
<dbReference type="Pfam" id="PF19614">
    <property type="entry name" value="DUF6119"/>
    <property type="match status" value="1"/>
</dbReference>